<name>A0AAU7KCE0_9SPHI</name>
<proteinExistence type="predicted"/>
<accession>A0AAU7KCE0</accession>
<dbReference type="EMBL" id="CP157485">
    <property type="protein sequence ID" value="XBO49689.1"/>
    <property type="molecule type" value="Genomic_DNA"/>
</dbReference>
<sequence length="121" mass="12874">MKTKHLIFAGLAIFIMSIAFGFTIHKPQTFPKFSTSKKAVCPPGPGFLITAMAGSDYGGYHCAEVVSVFVANSTDKIITGTPIFTNSHLTTPWPDGIITNVTTGKSYFVVNGIIMGTAIPC</sequence>
<gene>
    <name evidence="1" type="ORF">ABEG20_08765</name>
</gene>
<dbReference type="AlphaFoldDB" id="A0AAU7KCE0"/>
<protein>
    <submittedName>
        <fullName evidence="1">Uncharacterized protein</fullName>
    </submittedName>
</protein>
<evidence type="ECO:0000313" key="1">
    <source>
        <dbReference type="EMBL" id="XBO49689.1"/>
    </source>
</evidence>
<organism evidence="1">
    <name type="scientific">Pedobacter sp. KACC 23697</name>
    <dbReference type="NCBI Taxonomy" id="3149230"/>
    <lineage>
        <taxon>Bacteria</taxon>
        <taxon>Pseudomonadati</taxon>
        <taxon>Bacteroidota</taxon>
        <taxon>Sphingobacteriia</taxon>
        <taxon>Sphingobacteriales</taxon>
        <taxon>Sphingobacteriaceae</taxon>
        <taxon>Pedobacter</taxon>
    </lineage>
</organism>
<dbReference type="RefSeq" id="WP_406826998.1">
    <property type="nucleotide sequence ID" value="NZ_CP157485.1"/>
</dbReference>
<reference evidence="1" key="1">
    <citation type="submission" date="2024-05" db="EMBL/GenBank/DDBJ databases">
        <authorList>
            <person name="Kim S."/>
            <person name="Heo J."/>
            <person name="Choi H."/>
            <person name="Choi Y."/>
            <person name="Kwon S.-W."/>
            <person name="Kim Y."/>
        </authorList>
    </citation>
    <scope>NUCLEOTIDE SEQUENCE</scope>
    <source>
        <strain evidence="1">KACC 23697</strain>
    </source>
</reference>